<dbReference type="RefSeq" id="XP_056692112.1">
    <property type="nucleotide sequence ID" value="XM_056836134.1"/>
</dbReference>
<protein>
    <recommendedName>
        <fullName evidence="3">DUF4283 domain-containing protein</fullName>
    </recommendedName>
</protein>
<reference evidence="2" key="2">
    <citation type="submission" date="2025-08" db="UniProtKB">
        <authorList>
            <consortium name="RefSeq"/>
        </authorList>
    </citation>
    <scope>IDENTIFICATION</scope>
    <source>
        <tissue evidence="2">Leaf</tissue>
    </source>
</reference>
<organism evidence="1 2">
    <name type="scientific">Spinacia oleracea</name>
    <name type="common">Spinach</name>
    <dbReference type="NCBI Taxonomy" id="3562"/>
    <lineage>
        <taxon>Eukaryota</taxon>
        <taxon>Viridiplantae</taxon>
        <taxon>Streptophyta</taxon>
        <taxon>Embryophyta</taxon>
        <taxon>Tracheophyta</taxon>
        <taxon>Spermatophyta</taxon>
        <taxon>Magnoliopsida</taxon>
        <taxon>eudicotyledons</taxon>
        <taxon>Gunneridae</taxon>
        <taxon>Pentapetalae</taxon>
        <taxon>Caryophyllales</taxon>
        <taxon>Chenopodiaceae</taxon>
        <taxon>Chenopodioideae</taxon>
        <taxon>Anserineae</taxon>
        <taxon>Spinacia</taxon>
    </lineage>
</organism>
<dbReference type="Gene3D" id="3.60.10.10">
    <property type="entry name" value="Endonuclease/exonuclease/phosphatase"/>
    <property type="match status" value="1"/>
</dbReference>
<gene>
    <name evidence="2" type="primary">LOC110793907</name>
</gene>
<evidence type="ECO:0000313" key="1">
    <source>
        <dbReference type="Proteomes" id="UP000813463"/>
    </source>
</evidence>
<proteinExistence type="predicted"/>
<name>A0ABM3R908_SPIOL</name>
<reference evidence="1" key="1">
    <citation type="journal article" date="2021" name="Nat. Commun.">
        <title>Genomic analyses provide insights into spinach domestication and the genetic basis of agronomic traits.</title>
        <authorList>
            <person name="Cai X."/>
            <person name="Sun X."/>
            <person name="Xu C."/>
            <person name="Sun H."/>
            <person name="Wang X."/>
            <person name="Ge C."/>
            <person name="Zhang Z."/>
            <person name="Wang Q."/>
            <person name="Fei Z."/>
            <person name="Jiao C."/>
            <person name="Wang Q."/>
        </authorList>
    </citation>
    <scope>NUCLEOTIDE SEQUENCE [LARGE SCALE GENOMIC DNA]</scope>
    <source>
        <strain evidence="1">cv. Varoflay</strain>
    </source>
</reference>
<keyword evidence="1" id="KW-1185">Reference proteome</keyword>
<evidence type="ECO:0000313" key="2">
    <source>
        <dbReference type="RefSeq" id="XP_056692112.1"/>
    </source>
</evidence>
<sequence>MDRRDEVLASTRPFFDSKPVVLKPWTQDMDFTKEDLRSVPIWVKLHQLDFKYWGERSLRRIVGRLGVMKHVDNATAKRDKLQFARVQIEVLVEQSFPETIKFINGRKELMEVRVEYEWRPVVCAHCKGVGHDVAKCRKATGKRVWVPRQNNANTSVVNVNTGVVNVNTGGVISRNTGVVIANTGVVNSRSTGEEIDNTDAERFTPVMNSSRRAMSRPLRVNTANQFQVLGGEIDERGVMGDDNQQNEVRALFQSHGAGVVGLLETKVPIAKLGALYINMFSGWCFTSNSSKCKGGELLWLGIPTLPNLTVLGMSSQMIHCLVCPGGGGGNEFMCTFIYAFNQHSRIEELWKDLCEIGINCTKPWVVMCDFNCVLNVDERVGSPVRHQEMVDFRNCVNTCGMEDIKAAGHFYTWSNKQAGDARVFSKIDRVMANDVWVQLFPSAVAEFLSEGMFDHCPMVVSVYPTHNAKRPFRYFDMWKMAEGYEDLVASNWKKDDAGALMYKVVQKLKRLNGAFRKLNKEGFNDIHVADLKAFNELQQCQKELHDQPGDRGLADKEADAASKYRVTHAAYLSYLRQKAKERWIKEGDENSALFHKSIRARVMHNSVYSIHDMHGQWVNQATAVNDAFLLGSASAHRSQIMLDIVNVGPVLDQTQGQQLVMAFTGEEVKSAMFSIDGDKAPGPDGFGSHFFKEN</sequence>
<dbReference type="GeneID" id="110793907"/>
<dbReference type="PANTHER" id="PTHR33710:SF81">
    <property type="entry name" value="ENDONUCLEASE_EXONUCLEASE_PHOSPHATASE DOMAIN-CONTAINING PROTEIN"/>
    <property type="match status" value="1"/>
</dbReference>
<dbReference type="PANTHER" id="PTHR33710">
    <property type="entry name" value="BNAC02G09200D PROTEIN"/>
    <property type="match status" value="1"/>
</dbReference>
<dbReference type="InterPro" id="IPR036691">
    <property type="entry name" value="Endo/exonu/phosph_ase_sf"/>
</dbReference>
<evidence type="ECO:0008006" key="3">
    <source>
        <dbReference type="Google" id="ProtNLM"/>
    </source>
</evidence>
<accession>A0ABM3R908</accession>
<dbReference type="SUPFAM" id="SSF56219">
    <property type="entry name" value="DNase I-like"/>
    <property type="match status" value="1"/>
</dbReference>
<dbReference type="Proteomes" id="UP000813463">
    <property type="component" value="Chromosome 2"/>
</dbReference>